<dbReference type="EMBL" id="KQ422264">
    <property type="protein sequence ID" value="KOF75239.1"/>
    <property type="molecule type" value="Genomic_DNA"/>
</dbReference>
<dbReference type="OrthoDB" id="1305878at2759"/>
<dbReference type="AlphaFoldDB" id="A0A0L8GEG9"/>
<dbReference type="InterPro" id="IPR024445">
    <property type="entry name" value="Tnp_ISXO2-like"/>
</dbReference>
<reference evidence="2" key="1">
    <citation type="submission" date="2015-07" db="EMBL/GenBank/DDBJ databases">
        <title>MeaNS - Measles Nucleotide Surveillance Program.</title>
        <authorList>
            <person name="Tran T."/>
            <person name="Druce J."/>
        </authorList>
    </citation>
    <scope>NUCLEOTIDE SEQUENCE</scope>
    <source>
        <strain evidence="2">UCB-OBI-ISO-001</strain>
        <tissue evidence="2">Gonad</tissue>
    </source>
</reference>
<proteinExistence type="predicted"/>
<dbReference type="Pfam" id="PF12762">
    <property type="entry name" value="DDE_Tnp_IS1595"/>
    <property type="match status" value="1"/>
</dbReference>
<evidence type="ECO:0000313" key="2">
    <source>
        <dbReference type="EMBL" id="KOF75239.1"/>
    </source>
</evidence>
<sequence length="145" mass="16906">MQKHIIDECSLSHTSVVDWSNFCREVCDEWLRQNPMEIGGVDNNGQPLVVEIDESKFFHRKYHRGLWRPGHWVFGGVERDSGKCFLVEVPDRTEQTLSEMIQRWILPRTHIISDGWASYANITNLGAMYIHPRSYCAWGPLCRSK</sequence>
<organism evidence="2">
    <name type="scientific">Octopus bimaculoides</name>
    <name type="common">California two-spotted octopus</name>
    <dbReference type="NCBI Taxonomy" id="37653"/>
    <lineage>
        <taxon>Eukaryota</taxon>
        <taxon>Metazoa</taxon>
        <taxon>Spiralia</taxon>
        <taxon>Lophotrochozoa</taxon>
        <taxon>Mollusca</taxon>
        <taxon>Cephalopoda</taxon>
        <taxon>Coleoidea</taxon>
        <taxon>Octopodiformes</taxon>
        <taxon>Octopoda</taxon>
        <taxon>Incirrata</taxon>
        <taxon>Octopodidae</taxon>
        <taxon>Octopus</taxon>
    </lineage>
</organism>
<dbReference type="InterPro" id="IPR053164">
    <property type="entry name" value="IS1016-like_transposase"/>
</dbReference>
<gene>
    <name evidence="2" type="ORF">OCBIM_22035071mg</name>
</gene>
<name>A0A0L8GEG9_OCTBM</name>
<dbReference type="PANTHER" id="PTHR47163">
    <property type="entry name" value="DDE_TNP_IS1595 DOMAIN-CONTAINING PROTEIN"/>
    <property type="match status" value="1"/>
</dbReference>
<dbReference type="STRING" id="37653.A0A0L8GEG9"/>
<dbReference type="PANTHER" id="PTHR47163:SF2">
    <property type="entry name" value="SI:DKEY-17M8.2"/>
    <property type="match status" value="1"/>
</dbReference>
<accession>A0A0L8GEG9</accession>
<feature type="domain" description="ISXO2-like transposase" evidence="1">
    <location>
        <begin position="60"/>
        <end position="126"/>
    </location>
</feature>
<protein>
    <recommendedName>
        <fullName evidence="1">ISXO2-like transposase domain-containing protein</fullName>
    </recommendedName>
</protein>
<evidence type="ECO:0000259" key="1">
    <source>
        <dbReference type="Pfam" id="PF12762"/>
    </source>
</evidence>